<evidence type="ECO:0000256" key="13">
    <source>
        <dbReference type="PROSITE-ProRule" id="PRU00221"/>
    </source>
</evidence>
<proteinExistence type="inferred from homology"/>
<keyword evidence="4" id="KW-0813">Transport</keyword>
<keyword evidence="11" id="KW-0539">Nucleus</keyword>
<dbReference type="InterPro" id="IPR015943">
    <property type="entry name" value="WD40/YVTN_repeat-like_dom_sf"/>
</dbReference>
<evidence type="ECO:0000256" key="8">
    <source>
        <dbReference type="ARBA" id="ARBA00022776"/>
    </source>
</evidence>
<comment type="subcellular location">
    <subcellularLocation>
        <location evidence="2">Lysosome</location>
    </subcellularLocation>
    <subcellularLocation>
        <location evidence="1">Nucleus envelope</location>
    </subcellularLocation>
</comment>
<evidence type="ECO:0000256" key="5">
    <source>
        <dbReference type="ARBA" id="ARBA00022574"/>
    </source>
</evidence>
<keyword evidence="12" id="KW-0131">Cell cycle</keyword>
<feature type="region of interest" description="Disordered" evidence="14">
    <location>
        <begin position="354"/>
        <end position="413"/>
    </location>
</feature>
<evidence type="ECO:0000256" key="6">
    <source>
        <dbReference type="ARBA" id="ARBA00022618"/>
    </source>
</evidence>
<dbReference type="GO" id="GO:0005198">
    <property type="term" value="F:structural molecule activity"/>
    <property type="evidence" value="ECO:0007669"/>
    <property type="project" value="InterPro"/>
</dbReference>
<reference evidence="15 16" key="1">
    <citation type="submission" date="2024-03" db="EMBL/GenBank/DDBJ databases">
        <title>The genome assembly and annotation of the cricket Gryllus longicercus Weissman &amp; Gray.</title>
        <authorList>
            <person name="Szrajer S."/>
            <person name="Gray D."/>
            <person name="Ylla G."/>
        </authorList>
    </citation>
    <scope>NUCLEOTIDE SEQUENCE [LARGE SCALE GENOMIC DNA]</scope>
    <source>
        <strain evidence="15">DAG 2021-001</strain>
        <tissue evidence="15">Whole body minus gut</tissue>
    </source>
</reference>
<sequence>MFEARSINVEHKDLIHDVAYDFYGLRLATCSSDQFVKVWDQDDQGNWHQTACWKAHTGSVWKVTWAHPEFGQVLATCSFDRTAAVWEEIVGEGSVPGERGMRHWVRRTNLVDSRTSVTDIKFAPKHLGLLLATCSADSVVRVYEAPDVMNLSQWTLQHEISCKLPFSCLSWNPSLSRLHPPMLAVGSDDSNASSGGKVFIFEYSENTRRWNKPETLPNVTEAVHDLAFAPNLGRSFHLLAVATKDVRIYTLKPLQDSSSMQSGLSRFDIQLSAQCDDHLCTVWRVCWNITGTLLASSGDDGCVRLWKSTSYSQTNYLHNWKCVSVLKGDGTQAQNESASTALATPVGVMASATQSTASPRVIDEMSSPSPQQPPPASKWQAPVIKGRFQKMTWLGSDPPPPPMEKSKPFKKDLDFIVV</sequence>
<evidence type="ECO:0000256" key="11">
    <source>
        <dbReference type="ARBA" id="ARBA00023242"/>
    </source>
</evidence>
<name>A0AAN9Z065_9ORTH</name>
<evidence type="ECO:0000256" key="7">
    <source>
        <dbReference type="ARBA" id="ARBA00022737"/>
    </source>
</evidence>
<accession>A0AAN9Z065</accession>
<evidence type="ECO:0000256" key="3">
    <source>
        <dbReference type="ARBA" id="ARBA00010102"/>
    </source>
</evidence>
<feature type="compositionally biased region" description="Basic and acidic residues" evidence="14">
    <location>
        <begin position="404"/>
        <end position="413"/>
    </location>
</feature>
<keyword evidence="5 13" id="KW-0853">WD repeat</keyword>
<comment type="caution">
    <text evidence="15">The sequence shown here is derived from an EMBL/GenBank/DDBJ whole genome shotgun (WGS) entry which is preliminary data.</text>
</comment>
<organism evidence="15 16">
    <name type="scientific">Gryllus longicercus</name>
    <dbReference type="NCBI Taxonomy" id="2509291"/>
    <lineage>
        <taxon>Eukaryota</taxon>
        <taxon>Metazoa</taxon>
        <taxon>Ecdysozoa</taxon>
        <taxon>Arthropoda</taxon>
        <taxon>Hexapoda</taxon>
        <taxon>Insecta</taxon>
        <taxon>Pterygota</taxon>
        <taxon>Neoptera</taxon>
        <taxon>Polyneoptera</taxon>
        <taxon>Orthoptera</taxon>
        <taxon>Ensifera</taxon>
        <taxon>Gryllidea</taxon>
        <taxon>Grylloidea</taxon>
        <taxon>Gryllidae</taxon>
        <taxon>Gryllinae</taxon>
        <taxon>Gryllus</taxon>
    </lineage>
</organism>
<evidence type="ECO:0000256" key="2">
    <source>
        <dbReference type="ARBA" id="ARBA00004371"/>
    </source>
</evidence>
<protein>
    <recommendedName>
        <fullName evidence="17">Nucleoporin SEH1</fullName>
    </recommendedName>
</protein>
<dbReference type="AlphaFoldDB" id="A0AAN9Z065"/>
<keyword evidence="9" id="KW-0653">Protein transport</keyword>
<evidence type="ECO:0000313" key="15">
    <source>
        <dbReference type="EMBL" id="KAK7862978.1"/>
    </source>
</evidence>
<gene>
    <name evidence="15" type="ORF">R5R35_014538</name>
</gene>
<evidence type="ECO:0008006" key="17">
    <source>
        <dbReference type="Google" id="ProtNLM"/>
    </source>
</evidence>
<evidence type="ECO:0000256" key="1">
    <source>
        <dbReference type="ARBA" id="ARBA00004259"/>
    </source>
</evidence>
<dbReference type="InterPro" id="IPR001680">
    <property type="entry name" value="WD40_rpt"/>
</dbReference>
<dbReference type="Proteomes" id="UP001378592">
    <property type="component" value="Unassembled WGS sequence"/>
</dbReference>
<evidence type="ECO:0000256" key="4">
    <source>
        <dbReference type="ARBA" id="ARBA00022448"/>
    </source>
</evidence>
<dbReference type="GO" id="GO:0015031">
    <property type="term" value="P:protein transport"/>
    <property type="evidence" value="ECO:0007669"/>
    <property type="project" value="UniProtKB-KW"/>
</dbReference>
<dbReference type="PANTHER" id="PTHR11024">
    <property type="entry name" value="NUCLEAR PORE COMPLEX PROTEIN SEC13 / SEH1 FAMILY MEMBER"/>
    <property type="match status" value="1"/>
</dbReference>
<feature type="repeat" description="WD" evidence="13">
    <location>
        <begin position="8"/>
        <end position="40"/>
    </location>
</feature>
<evidence type="ECO:0000256" key="10">
    <source>
        <dbReference type="ARBA" id="ARBA00023228"/>
    </source>
</evidence>
<keyword evidence="16" id="KW-1185">Reference proteome</keyword>
<dbReference type="Pfam" id="PF00400">
    <property type="entry name" value="WD40"/>
    <property type="match status" value="3"/>
</dbReference>
<keyword evidence="7" id="KW-0677">Repeat</keyword>
<dbReference type="EMBL" id="JAZDUA010000246">
    <property type="protein sequence ID" value="KAK7862978.1"/>
    <property type="molecule type" value="Genomic_DNA"/>
</dbReference>
<keyword evidence="8" id="KW-0498">Mitosis</keyword>
<dbReference type="PANTHER" id="PTHR11024:SF3">
    <property type="entry name" value="NUCLEOPORIN SEH1"/>
    <property type="match status" value="1"/>
</dbReference>
<dbReference type="PROSITE" id="PS50082">
    <property type="entry name" value="WD_REPEATS_2"/>
    <property type="match status" value="2"/>
</dbReference>
<dbReference type="SUPFAM" id="SSF50978">
    <property type="entry name" value="WD40 repeat-like"/>
    <property type="match status" value="1"/>
</dbReference>
<dbReference type="InterPro" id="IPR036322">
    <property type="entry name" value="WD40_repeat_dom_sf"/>
</dbReference>
<dbReference type="GO" id="GO:0031080">
    <property type="term" value="C:nuclear pore outer ring"/>
    <property type="evidence" value="ECO:0007669"/>
    <property type="project" value="TreeGrafter"/>
</dbReference>
<keyword evidence="10" id="KW-0458">Lysosome</keyword>
<feature type="repeat" description="WD" evidence="13">
    <location>
        <begin position="275"/>
        <end position="316"/>
    </location>
</feature>
<dbReference type="SMART" id="SM00320">
    <property type="entry name" value="WD40"/>
    <property type="match status" value="6"/>
</dbReference>
<evidence type="ECO:0000313" key="16">
    <source>
        <dbReference type="Proteomes" id="UP001378592"/>
    </source>
</evidence>
<evidence type="ECO:0000256" key="14">
    <source>
        <dbReference type="SAM" id="MobiDB-lite"/>
    </source>
</evidence>
<dbReference type="FunFam" id="2.130.10.10:FF:000063">
    <property type="entry name" value="SEH1 like nucleoporin"/>
    <property type="match status" value="1"/>
</dbReference>
<dbReference type="GO" id="GO:0035859">
    <property type="term" value="C:Seh1-associated complex"/>
    <property type="evidence" value="ECO:0007669"/>
    <property type="project" value="TreeGrafter"/>
</dbReference>
<dbReference type="Gene3D" id="2.130.10.10">
    <property type="entry name" value="YVTN repeat-like/Quinoprotein amine dehydrogenase"/>
    <property type="match status" value="1"/>
</dbReference>
<dbReference type="InterPro" id="IPR037363">
    <property type="entry name" value="Sec13/Seh1_fam"/>
</dbReference>
<evidence type="ECO:0000256" key="12">
    <source>
        <dbReference type="ARBA" id="ARBA00023306"/>
    </source>
</evidence>
<dbReference type="GO" id="GO:1904263">
    <property type="term" value="P:positive regulation of TORC1 signaling"/>
    <property type="evidence" value="ECO:0007669"/>
    <property type="project" value="TreeGrafter"/>
</dbReference>
<keyword evidence="6" id="KW-0132">Cell division</keyword>
<comment type="similarity">
    <text evidence="3">Belongs to the WD repeat SEC13 family.</text>
</comment>
<dbReference type="GO" id="GO:0051301">
    <property type="term" value="P:cell division"/>
    <property type="evidence" value="ECO:0007669"/>
    <property type="project" value="UniProtKB-KW"/>
</dbReference>
<evidence type="ECO:0000256" key="9">
    <source>
        <dbReference type="ARBA" id="ARBA00022927"/>
    </source>
</evidence>
<dbReference type="GO" id="GO:0005764">
    <property type="term" value="C:lysosome"/>
    <property type="evidence" value="ECO:0007669"/>
    <property type="project" value="UniProtKB-SubCell"/>
</dbReference>
<dbReference type="GO" id="GO:0034198">
    <property type="term" value="P:cellular response to amino acid starvation"/>
    <property type="evidence" value="ECO:0007669"/>
    <property type="project" value="TreeGrafter"/>
</dbReference>